<name>A0A317PQU6_9HYPH</name>
<dbReference type="RefSeq" id="WP_110031696.1">
    <property type="nucleotide sequence ID" value="NZ_QGTR01000002.1"/>
</dbReference>
<reference evidence="1 2" key="1">
    <citation type="submission" date="2018-05" db="EMBL/GenBank/DDBJ databases">
        <title>Genomic Encyclopedia of Type Strains, Phase IV (KMG-IV): sequencing the most valuable type-strain genomes for metagenomic binning, comparative biology and taxonomic classification.</title>
        <authorList>
            <person name="Goeker M."/>
        </authorList>
    </citation>
    <scope>NUCLEOTIDE SEQUENCE [LARGE SCALE GENOMIC DNA]</scope>
    <source>
        <strain evidence="1 2">DSM 16791</strain>
    </source>
</reference>
<evidence type="ECO:0000313" key="2">
    <source>
        <dbReference type="Proteomes" id="UP000246352"/>
    </source>
</evidence>
<protein>
    <submittedName>
        <fullName evidence="1">Uncharacterized protein</fullName>
    </submittedName>
</protein>
<dbReference type="Proteomes" id="UP000246352">
    <property type="component" value="Unassembled WGS sequence"/>
</dbReference>
<dbReference type="AlphaFoldDB" id="A0A317PQU6"/>
<dbReference type="EMBL" id="QGTR01000002">
    <property type="protein sequence ID" value="PWW01950.1"/>
    <property type="molecule type" value="Genomic_DNA"/>
</dbReference>
<proteinExistence type="predicted"/>
<keyword evidence="2" id="KW-1185">Reference proteome</keyword>
<gene>
    <name evidence="1" type="ORF">DFR52_102615</name>
</gene>
<organism evidence="1 2">
    <name type="scientific">Hoeflea marina</name>
    <dbReference type="NCBI Taxonomy" id="274592"/>
    <lineage>
        <taxon>Bacteria</taxon>
        <taxon>Pseudomonadati</taxon>
        <taxon>Pseudomonadota</taxon>
        <taxon>Alphaproteobacteria</taxon>
        <taxon>Hyphomicrobiales</taxon>
        <taxon>Rhizobiaceae</taxon>
        <taxon>Hoeflea</taxon>
    </lineage>
</organism>
<comment type="caution">
    <text evidence="1">The sequence shown here is derived from an EMBL/GenBank/DDBJ whole genome shotgun (WGS) entry which is preliminary data.</text>
</comment>
<evidence type="ECO:0000313" key="1">
    <source>
        <dbReference type="EMBL" id="PWW01950.1"/>
    </source>
</evidence>
<sequence>MDHTTTMSPGAAATVSCGFLGGPDPSSLPQIAWALGELADALAGLGVRLITTADGGEAVAVSFALGASPAIEQIAALSAVDLPAAPDSFAIFAGADDRMHVYGADIRGLVYAVTELADRARCGRIVPRAADFAVPLVETPAARVRSISRCFQSDVEDLPWFHDREGWRQYLTQLATHRFNRISLTLGMQYNYPYGNEFLSDVYFYFAYPFLVAVPGHDVQVSNFGEDERRRNLESLRFIAAEADRRGLDFQLALWTQSYDFDSCPAANHQITGVGPDNLALYCRDALAMILAEVPEISGLTLRVHVECGIPEGDYRFWKTYFEAVEGAGRTIRLDLHAKGIDEQLIATALATGMPVTVSPKYTSEHLGLPYHQASIRQLELPPAQDTDPDERAGRDLSTLYSGEDADKHAAKWKFSEGSRKFMRYSYGDLMREDRPYGIMFRIWPGTMRILLWGDAALAAGYGRNASFCGADGIELCEPLSFKGRMGTGISGSRTGYQDDTLAGSHDWRKFAYTYRVWGRSLYDPDADPQAFRRHFAALFGAAGGHCEAALGSASRILPLVTLAHTPTASNNSYWPEMYQNMSIVHEAPYLPYGYELFKPARFGTVGACDPQLFLSPAELAMAMHRGYDIRKLSPLTWANWLDRFATEAAVELARARAQVQQPDVDVEFRRLSVDVTILGAIGRFFAAKIRAAVFWELGLLSCESDAADEAIAQYRLAREAWAVAAEVSRDVYLPDITYGPHSWLRGRWDDRLPAIDLDIAEMVRVAAERRPSAHAATGLGRGRIAQIHAWSASQLHPCRHVPPPGFIPGADLELSCAPLGASPHPVILHYRHVNQAEPWQWLEMDPVKGGHAGRIAAAYTASPFPLQYYFEIRDGAGSGFCPGFVDDLSNTPYFVLPGLGRQKAERPNHNNKEQLQ</sequence>
<dbReference type="OrthoDB" id="99887at2"/>
<accession>A0A317PQU6</accession>